<feature type="region of interest" description="Disordered" evidence="1">
    <location>
        <begin position="80"/>
        <end position="122"/>
    </location>
</feature>
<reference evidence="3" key="1">
    <citation type="submission" date="2022-11" db="UniProtKB">
        <authorList>
            <consortium name="WormBaseParasite"/>
        </authorList>
    </citation>
    <scope>IDENTIFICATION</scope>
</reference>
<dbReference type="AlphaFoldDB" id="A0A914VU59"/>
<sequence length="122" mass="13254">MSVVVLSGGLSAAARREPISDRVGRPQVTHVVAAHQRLRARVEQVIERAVDADRLLGGDGGIGPFNARPRRRFRHDTCACGPSASWEPSRQPRADLVASRPDYDPPAVGRPRCATSRPADRL</sequence>
<dbReference type="Proteomes" id="UP000887566">
    <property type="component" value="Unplaced"/>
</dbReference>
<keyword evidence="2" id="KW-1185">Reference proteome</keyword>
<dbReference type="WBParaSite" id="PSAMB.scaffold2505size27122.g18085.t1">
    <property type="protein sequence ID" value="PSAMB.scaffold2505size27122.g18085.t1"/>
    <property type="gene ID" value="PSAMB.scaffold2505size27122.g18085"/>
</dbReference>
<evidence type="ECO:0000313" key="2">
    <source>
        <dbReference type="Proteomes" id="UP000887566"/>
    </source>
</evidence>
<evidence type="ECO:0000313" key="3">
    <source>
        <dbReference type="WBParaSite" id="PSAMB.scaffold2505size27122.g18085.t1"/>
    </source>
</evidence>
<evidence type="ECO:0000256" key="1">
    <source>
        <dbReference type="SAM" id="MobiDB-lite"/>
    </source>
</evidence>
<proteinExistence type="predicted"/>
<protein>
    <submittedName>
        <fullName evidence="3">Uncharacterized protein</fullName>
    </submittedName>
</protein>
<organism evidence="2 3">
    <name type="scientific">Plectus sambesii</name>
    <dbReference type="NCBI Taxonomy" id="2011161"/>
    <lineage>
        <taxon>Eukaryota</taxon>
        <taxon>Metazoa</taxon>
        <taxon>Ecdysozoa</taxon>
        <taxon>Nematoda</taxon>
        <taxon>Chromadorea</taxon>
        <taxon>Plectida</taxon>
        <taxon>Plectina</taxon>
        <taxon>Plectoidea</taxon>
        <taxon>Plectidae</taxon>
        <taxon>Plectus</taxon>
    </lineage>
</organism>
<accession>A0A914VU59</accession>
<name>A0A914VU59_9BILA</name>